<dbReference type="PANTHER" id="PTHR43245">
    <property type="entry name" value="BIFUNCTIONAL POLYMYXIN RESISTANCE PROTEIN ARNA"/>
    <property type="match status" value="1"/>
</dbReference>
<dbReference type="KEGG" id="cmah:C1I91_02310"/>
<dbReference type="AlphaFoldDB" id="A0A410DNC4"/>
<dbReference type="EMBL" id="CP025746">
    <property type="protein sequence ID" value="QAA30591.1"/>
    <property type="molecule type" value="Genomic_DNA"/>
</dbReference>
<keyword evidence="3" id="KW-1185">Reference proteome</keyword>
<accession>A0A410DNC4</accession>
<dbReference type="CDD" id="cd08946">
    <property type="entry name" value="SDR_e"/>
    <property type="match status" value="1"/>
</dbReference>
<evidence type="ECO:0000313" key="3">
    <source>
        <dbReference type="Proteomes" id="UP000286268"/>
    </source>
</evidence>
<dbReference type="InterPro" id="IPR001509">
    <property type="entry name" value="Epimerase_deHydtase"/>
</dbReference>
<reference evidence="2 3" key="1">
    <citation type="submission" date="2018-01" db="EMBL/GenBank/DDBJ databases">
        <title>Genome Sequencing and Assembly of Anaerobacter polyendosporus strain CT4.</title>
        <authorList>
            <person name="Tachaapaikoon C."/>
            <person name="Sutheeworapong S."/>
            <person name="Jenjaroenpun P."/>
            <person name="Wongsurawat T."/>
            <person name="Nookeaw I."/>
            <person name="Cheawchanlertfa P."/>
            <person name="Kosugi A."/>
            <person name="Cheevadhanarak S."/>
            <person name="Ratanakhanokchai K."/>
        </authorList>
    </citation>
    <scope>NUCLEOTIDE SEQUENCE [LARGE SCALE GENOMIC DNA]</scope>
    <source>
        <strain evidence="2 3">CT4</strain>
    </source>
</reference>
<protein>
    <submittedName>
        <fullName evidence="2">NAD(P)-dependent oxidoreductase</fullName>
    </submittedName>
</protein>
<dbReference type="Gene3D" id="3.40.50.720">
    <property type="entry name" value="NAD(P)-binding Rossmann-like Domain"/>
    <property type="match status" value="1"/>
</dbReference>
<dbReference type="InterPro" id="IPR050177">
    <property type="entry name" value="Lipid_A_modif_metabolic_enz"/>
</dbReference>
<dbReference type="InterPro" id="IPR036291">
    <property type="entry name" value="NAD(P)-bd_dom_sf"/>
</dbReference>
<dbReference type="RefSeq" id="WP_128211042.1">
    <property type="nucleotide sequence ID" value="NZ_CP025746.1"/>
</dbReference>
<evidence type="ECO:0000259" key="1">
    <source>
        <dbReference type="Pfam" id="PF01370"/>
    </source>
</evidence>
<proteinExistence type="predicted"/>
<dbReference type="Proteomes" id="UP000286268">
    <property type="component" value="Chromosome"/>
</dbReference>
<dbReference type="SUPFAM" id="SSF51735">
    <property type="entry name" value="NAD(P)-binding Rossmann-fold domains"/>
    <property type="match status" value="1"/>
</dbReference>
<dbReference type="OrthoDB" id="9801773at2"/>
<dbReference type="PANTHER" id="PTHR43245:SF13">
    <property type="entry name" value="UDP-D-APIOSE_UDP-D-XYLOSE SYNTHASE 2"/>
    <property type="match status" value="1"/>
</dbReference>
<dbReference type="Pfam" id="PF01370">
    <property type="entry name" value="Epimerase"/>
    <property type="match status" value="1"/>
</dbReference>
<evidence type="ECO:0000313" key="2">
    <source>
        <dbReference type="EMBL" id="QAA30591.1"/>
    </source>
</evidence>
<feature type="domain" description="NAD-dependent epimerase/dehydratase" evidence="1">
    <location>
        <begin position="8"/>
        <end position="218"/>
    </location>
</feature>
<sequence>METNPKLLITGGTGFIGSNLINLTNSIYEITNLGRSKNSLCSNIYWDLKTPLDYIPLNNIDTVIHCAAIVNNQTFDNSDYIDINVKSTIMLLDFCIKNSIPRFILLSSGGVYGFRETPVSEDDLCKPQGMYQISKYFSEKICELYKDKLSITILRLFFPYGQGQSNRLISNLFSNIINHKTVTLNKAGSPKINPIYIYDVINILKLAINLDISGTFNVCGDEIVSIESLCQKIAMICGEKNLSLCFKEFYENDLIGNNLKLKNSFNYKPEFNLNYGLTSYFNWMKDNLFFT</sequence>
<organism evidence="2 3">
    <name type="scientific">Clostridium manihotivorum</name>
    <dbReference type="NCBI Taxonomy" id="2320868"/>
    <lineage>
        <taxon>Bacteria</taxon>
        <taxon>Bacillati</taxon>
        <taxon>Bacillota</taxon>
        <taxon>Clostridia</taxon>
        <taxon>Eubacteriales</taxon>
        <taxon>Clostridiaceae</taxon>
        <taxon>Clostridium</taxon>
    </lineage>
</organism>
<name>A0A410DNC4_9CLOT</name>
<gene>
    <name evidence="2" type="ORF">C1I91_02310</name>
</gene>